<dbReference type="PATRIC" id="fig|106592.7.peg.5953"/>
<dbReference type="OrthoDB" id="9814689at2"/>
<feature type="domain" description="DUF1638" evidence="1">
    <location>
        <begin position="44"/>
        <end position="201"/>
    </location>
</feature>
<accession>A0A0L8BEH3</accession>
<sequence>MEKVSRAIERAQPEKVHVIGCGAIAREILAICQANKLDHVDLTCLPAIWHNTPDKITPGVREAIAKARQEGFERIFVAYADCGTGGHLDRLCEEERVERIPGPHCYSFFAGNDAFASRWDDDITAFFLTDFLARQFEAFVIEPLGLKRHPELRDMYFGHYRKLVYLSQQEDEALQAKAKEAADYLGLEYEYRFTGYGDLTTSLLGA</sequence>
<protein>
    <recommendedName>
        <fullName evidence="1">DUF1638 domain-containing protein</fullName>
    </recommendedName>
</protein>
<organism evidence="2 3">
    <name type="scientific">Ensifer adhaerens</name>
    <name type="common">Sinorhizobium morelense</name>
    <dbReference type="NCBI Taxonomy" id="106592"/>
    <lineage>
        <taxon>Bacteria</taxon>
        <taxon>Pseudomonadati</taxon>
        <taxon>Pseudomonadota</taxon>
        <taxon>Alphaproteobacteria</taxon>
        <taxon>Hyphomicrobiales</taxon>
        <taxon>Rhizobiaceae</taxon>
        <taxon>Sinorhizobium/Ensifer group</taxon>
        <taxon>Ensifer</taxon>
    </lineage>
</organism>
<gene>
    <name evidence="2" type="ORF">AC244_32410</name>
</gene>
<dbReference type="AlphaFoldDB" id="A0A0L8BEH3"/>
<dbReference type="InterPro" id="IPR012437">
    <property type="entry name" value="DUF1638"/>
</dbReference>
<dbReference type="Pfam" id="PF07796">
    <property type="entry name" value="DUF1638"/>
    <property type="match status" value="1"/>
</dbReference>
<name>A0A0L8BEH3_ENSAD</name>
<proteinExistence type="predicted"/>
<reference evidence="3" key="1">
    <citation type="submission" date="2015-07" db="EMBL/GenBank/DDBJ databases">
        <title>Whole genome sequence of an Ensifer adhaerens strain isolated from a cave pool in the Wind Cave National Park.</title>
        <authorList>
            <person name="Eng W.W.H."/>
            <person name="Gan H.M."/>
            <person name="Barton H.A."/>
            <person name="Savka M.A."/>
        </authorList>
    </citation>
    <scope>NUCLEOTIDE SEQUENCE [LARGE SCALE GENOMIC DNA]</scope>
    <source>
        <strain evidence="3">SD006</strain>
    </source>
</reference>
<dbReference type="Proteomes" id="UP000037425">
    <property type="component" value="Unassembled WGS sequence"/>
</dbReference>
<evidence type="ECO:0000313" key="3">
    <source>
        <dbReference type="Proteomes" id="UP000037425"/>
    </source>
</evidence>
<evidence type="ECO:0000313" key="2">
    <source>
        <dbReference type="EMBL" id="KOF13023.1"/>
    </source>
</evidence>
<dbReference type="EMBL" id="LGAP01000043">
    <property type="protein sequence ID" value="KOF13023.1"/>
    <property type="molecule type" value="Genomic_DNA"/>
</dbReference>
<dbReference type="RefSeq" id="WP_053252921.1">
    <property type="nucleotide sequence ID" value="NZ_LGAP01000043.1"/>
</dbReference>
<evidence type="ECO:0000259" key="1">
    <source>
        <dbReference type="Pfam" id="PF07796"/>
    </source>
</evidence>
<comment type="caution">
    <text evidence="2">The sequence shown here is derived from an EMBL/GenBank/DDBJ whole genome shotgun (WGS) entry which is preliminary data.</text>
</comment>